<feature type="compositionally biased region" description="Low complexity" evidence="1">
    <location>
        <begin position="224"/>
        <end position="253"/>
    </location>
</feature>
<dbReference type="Pfam" id="PF04681">
    <property type="entry name" value="Bys1"/>
    <property type="match status" value="1"/>
</dbReference>
<organism evidence="3 4">
    <name type="scientific">Lecanosticta acicola</name>
    <dbReference type="NCBI Taxonomy" id="111012"/>
    <lineage>
        <taxon>Eukaryota</taxon>
        <taxon>Fungi</taxon>
        <taxon>Dikarya</taxon>
        <taxon>Ascomycota</taxon>
        <taxon>Pezizomycotina</taxon>
        <taxon>Dothideomycetes</taxon>
        <taxon>Dothideomycetidae</taxon>
        <taxon>Mycosphaerellales</taxon>
        <taxon>Mycosphaerellaceae</taxon>
        <taxon>Lecanosticta</taxon>
    </lineage>
</organism>
<evidence type="ECO:0000313" key="3">
    <source>
        <dbReference type="EMBL" id="CAK3982184.1"/>
    </source>
</evidence>
<dbReference type="PANTHER" id="PTHR36195:SF6">
    <property type="entry name" value="SECRETED THAUMATIN-LIKE PROTEIN CALA"/>
    <property type="match status" value="1"/>
</dbReference>
<protein>
    <submittedName>
        <fullName evidence="3">Uncharacterized protein</fullName>
    </submittedName>
</protein>
<evidence type="ECO:0000256" key="1">
    <source>
        <dbReference type="SAM" id="MobiDB-lite"/>
    </source>
</evidence>
<feature type="region of interest" description="Disordered" evidence="1">
    <location>
        <begin position="224"/>
        <end position="280"/>
    </location>
</feature>
<proteinExistence type="predicted"/>
<comment type="caution">
    <text evidence="3">The sequence shown here is derived from an EMBL/GenBank/DDBJ whole genome shotgun (WGS) entry which is preliminary data.</text>
</comment>
<feature type="region of interest" description="Disordered" evidence="1">
    <location>
        <begin position="312"/>
        <end position="337"/>
    </location>
</feature>
<feature type="signal peptide" evidence="2">
    <location>
        <begin position="1"/>
        <end position="18"/>
    </location>
</feature>
<dbReference type="EMBL" id="CAVMBE010000019">
    <property type="protein sequence ID" value="CAK3982184.1"/>
    <property type="molecule type" value="Genomic_DNA"/>
</dbReference>
<feature type="compositionally biased region" description="Basic residues" evidence="1">
    <location>
        <begin position="328"/>
        <end position="337"/>
    </location>
</feature>
<reference evidence="3" key="1">
    <citation type="submission" date="2023-11" db="EMBL/GenBank/DDBJ databases">
        <authorList>
            <person name="Alioto T."/>
            <person name="Alioto T."/>
            <person name="Gomez Garrido J."/>
        </authorList>
    </citation>
    <scope>NUCLEOTIDE SEQUENCE</scope>
</reference>
<dbReference type="SUPFAM" id="SSF49870">
    <property type="entry name" value="Osmotin, thaumatin-like protein"/>
    <property type="match status" value="1"/>
</dbReference>
<feature type="compositionally biased region" description="Low complexity" evidence="1">
    <location>
        <begin position="267"/>
        <end position="280"/>
    </location>
</feature>
<dbReference type="AlphaFoldDB" id="A0AAI8YXI3"/>
<feature type="chain" id="PRO_5042468610" evidence="2">
    <location>
        <begin position="19"/>
        <end position="337"/>
    </location>
</feature>
<keyword evidence="4" id="KW-1185">Reference proteome</keyword>
<evidence type="ECO:0000256" key="2">
    <source>
        <dbReference type="SAM" id="SignalP"/>
    </source>
</evidence>
<evidence type="ECO:0000313" key="4">
    <source>
        <dbReference type="Proteomes" id="UP001296104"/>
    </source>
</evidence>
<name>A0AAI8YXI3_9PEZI</name>
<sequence length="337" mass="35195">MVHSLITSLALFGASATALSVGSAHVVNQCSYDVYLCNVPASGGGYEESDQTLSAGNSWTQQWTELSNGDGWSIKLSHSTALENILQYEYTFHNDGIIWYDLSCVNGNPWDQDWEITSSTDSCSPKQQAYRYATDDAYGMQACSQDASITVTLCSGVSQDNGTAITSASSYGSDSSSDSSSSSSSYFSSYSSSDSGSDSSSSSSAAASAYSAPASSAASSTAAPASSAAPSYSSNSDNDESPAAPSSTSAPVSYGYDWYGNDGEGQSSTPTPTTFATSTTATSVDNNGVIVTDVETVVVTNMVTQTAIAYGPNSRVKRQQHQHEHEHHVHGHQHRAA</sequence>
<dbReference type="InterPro" id="IPR037176">
    <property type="entry name" value="Osmotin/thaumatin-like_sf"/>
</dbReference>
<gene>
    <name evidence="3" type="ORF">LECACI_7A003789</name>
</gene>
<accession>A0AAI8YXI3</accession>
<keyword evidence="2" id="KW-0732">Signal</keyword>
<dbReference type="Proteomes" id="UP001296104">
    <property type="component" value="Unassembled WGS sequence"/>
</dbReference>
<dbReference type="PANTHER" id="PTHR36195">
    <property type="entry name" value="DOMAIN PROTEIN, PUTATIVE (AFU_ORTHOLOGUE AFUA_5G01990)-RELATED-RELATED"/>
    <property type="match status" value="1"/>
</dbReference>
<dbReference type="InterPro" id="IPR006771">
    <property type="entry name" value="CetA-like"/>
</dbReference>